<dbReference type="PANTHER" id="PTHR30055:SF234">
    <property type="entry name" value="HTH-TYPE TRANSCRIPTIONAL REGULATOR BETI"/>
    <property type="match status" value="1"/>
</dbReference>
<evidence type="ECO:0000259" key="5">
    <source>
        <dbReference type="PROSITE" id="PS50977"/>
    </source>
</evidence>
<sequence>MIDQPRARRRQESAEQTRQLILDAALELFVAQGYATTTVNDIAARARVAVATVYTSVGGKPTLLRALIEAGVNDPETAQNVAALAVATDPGEVVRLIGAGTRYGHQSRPHTIQLMRAAPGMTASAAEAARDGAVAYRQALRVGAVRLDELSALRPGLTVEQATQVLWFYFGLHSWPQLVDEGGWSYDEAERWLVDRATEALLRPQRPGA</sequence>
<keyword evidence="1" id="KW-0805">Transcription regulation</keyword>
<proteinExistence type="predicted"/>
<keyword evidence="3" id="KW-0804">Transcription</keyword>
<evidence type="ECO:0000313" key="6">
    <source>
        <dbReference type="EMBL" id="MBM7493352.1"/>
    </source>
</evidence>
<keyword evidence="7" id="KW-1185">Reference proteome</keyword>
<feature type="DNA-binding region" description="H-T-H motif" evidence="4">
    <location>
        <begin position="38"/>
        <end position="57"/>
    </location>
</feature>
<reference evidence="6 7" key="1">
    <citation type="submission" date="2021-01" db="EMBL/GenBank/DDBJ databases">
        <title>Sequencing the genomes of 1000 actinobacteria strains.</title>
        <authorList>
            <person name="Klenk H.-P."/>
        </authorList>
    </citation>
    <scope>NUCLEOTIDE SEQUENCE [LARGE SCALE GENOMIC DNA]</scope>
    <source>
        <strain evidence="6 7">DSM 100204</strain>
    </source>
</reference>
<evidence type="ECO:0000256" key="1">
    <source>
        <dbReference type="ARBA" id="ARBA00023015"/>
    </source>
</evidence>
<dbReference type="Gene3D" id="1.10.357.10">
    <property type="entry name" value="Tetracycline Repressor, domain 2"/>
    <property type="match status" value="1"/>
</dbReference>
<feature type="domain" description="HTH tetR-type" evidence="5">
    <location>
        <begin position="15"/>
        <end position="75"/>
    </location>
</feature>
<dbReference type="RefSeq" id="WP_204944074.1">
    <property type="nucleotide sequence ID" value="NZ_JAFBBP010000001.1"/>
</dbReference>
<dbReference type="Proteomes" id="UP000764837">
    <property type="component" value="Unassembled WGS sequence"/>
</dbReference>
<dbReference type="InterPro" id="IPR009057">
    <property type="entry name" value="Homeodomain-like_sf"/>
</dbReference>
<dbReference type="PRINTS" id="PR00455">
    <property type="entry name" value="HTHTETR"/>
</dbReference>
<dbReference type="InterPro" id="IPR001647">
    <property type="entry name" value="HTH_TetR"/>
</dbReference>
<evidence type="ECO:0000256" key="2">
    <source>
        <dbReference type="ARBA" id="ARBA00023125"/>
    </source>
</evidence>
<dbReference type="EMBL" id="JAFBBP010000001">
    <property type="protein sequence ID" value="MBM7493352.1"/>
    <property type="molecule type" value="Genomic_DNA"/>
</dbReference>
<dbReference type="PANTHER" id="PTHR30055">
    <property type="entry name" value="HTH-TYPE TRANSCRIPTIONAL REGULATOR RUTR"/>
    <property type="match status" value="1"/>
</dbReference>
<keyword evidence="2 4" id="KW-0238">DNA-binding</keyword>
<dbReference type="PROSITE" id="PS50977">
    <property type="entry name" value="HTH_TETR_2"/>
    <property type="match status" value="1"/>
</dbReference>
<dbReference type="SUPFAM" id="SSF46689">
    <property type="entry name" value="Homeodomain-like"/>
    <property type="match status" value="1"/>
</dbReference>
<organism evidence="6 7">
    <name type="scientific">Micromonospora luteifusca</name>
    <dbReference type="NCBI Taxonomy" id="709860"/>
    <lineage>
        <taxon>Bacteria</taxon>
        <taxon>Bacillati</taxon>
        <taxon>Actinomycetota</taxon>
        <taxon>Actinomycetes</taxon>
        <taxon>Micromonosporales</taxon>
        <taxon>Micromonosporaceae</taxon>
        <taxon>Micromonospora</taxon>
    </lineage>
</organism>
<evidence type="ECO:0000313" key="7">
    <source>
        <dbReference type="Proteomes" id="UP000764837"/>
    </source>
</evidence>
<dbReference type="Pfam" id="PF00440">
    <property type="entry name" value="TetR_N"/>
    <property type="match status" value="1"/>
</dbReference>
<evidence type="ECO:0000256" key="3">
    <source>
        <dbReference type="ARBA" id="ARBA00023163"/>
    </source>
</evidence>
<comment type="caution">
    <text evidence="6">The sequence shown here is derived from an EMBL/GenBank/DDBJ whole genome shotgun (WGS) entry which is preliminary data.</text>
</comment>
<gene>
    <name evidence="6" type="ORF">JOD64_004574</name>
</gene>
<accession>A0ABS2LYU6</accession>
<protein>
    <submittedName>
        <fullName evidence="6">AcrR family transcriptional regulator</fullName>
    </submittedName>
</protein>
<dbReference type="InterPro" id="IPR050109">
    <property type="entry name" value="HTH-type_TetR-like_transc_reg"/>
</dbReference>
<evidence type="ECO:0000256" key="4">
    <source>
        <dbReference type="PROSITE-ProRule" id="PRU00335"/>
    </source>
</evidence>
<name>A0ABS2LYU6_9ACTN</name>